<dbReference type="Proteomes" id="UP000005824">
    <property type="component" value="Unassembled WGS sequence"/>
</dbReference>
<organism evidence="2 3">
    <name type="scientific">Chthoniobacter flavus Ellin428</name>
    <dbReference type="NCBI Taxonomy" id="497964"/>
    <lineage>
        <taxon>Bacteria</taxon>
        <taxon>Pseudomonadati</taxon>
        <taxon>Verrucomicrobiota</taxon>
        <taxon>Spartobacteria</taxon>
        <taxon>Chthoniobacterales</taxon>
        <taxon>Chthoniobacteraceae</taxon>
        <taxon>Chthoniobacter</taxon>
    </lineage>
</organism>
<evidence type="ECO:0000256" key="1">
    <source>
        <dbReference type="ARBA" id="ARBA00022729"/>
    </source>
</evidence>
<comment type="caution">
    <text evidence="2">The sequence shown here is derived from an EMBL/GenBank/DDBJ whole genome shotgun (WGS) entry which is preliminary data.</text>
</comment>
<accession>B4DC36</accession>
<dbReference type="STRING" id="497964.CfE428DRAFT_6477"/>
<dbReference type="NCBIfam" id="TIGR02595">
    <property type="entry name" value="PEP_CTERM"/>
    <property type="match status" value="1"/>
</dbReference>
<dbReference type="Pfam" id="PF12951">
    <property type="entry name" value="PATR"/>
    <property type="match status" value="5"/>
</dbReference>
<evidence type="ECO:0000313" key="2">
    <source>
        <dbReference type="EMBL" id="EDY16010.1"/>
    </source>
</evidence>
<protein>
    <submittedName>
        <fullName evidence="2">Autotransporter-associated beta strand repeat protein</fullName>
    </submittedName>
</protein>
<dbReference type="RefSeq" id="WP_006983794.1">
    <property type="nucleotide sequence ID" value="NZ_ABVL01000043.1"/>
</dbReference>
<dbReference type="InParanoid" id="B4DC36"/>
<dbReference type="eggNOG" id="COG4625">
    <property type="taxonomic scope" value="Bacteria"/>
</dbReference>
<sequence>MLTAALGKAATTGTWSANASGLWSNSANWSSGTIPGSAAGDIANLTFNITTNVTVTLDTSRTLGTLNIGDTTTQSNSYTLASGSGSTLTFDNGVSAAALTQNSTSNGDTISAAMLLNSALNINDNNATKSLTLSGTIGAGTTGTKIITITGSAVGGVVISGSIGAGSGDVSIVKNNGNNTLTLSGNNTFTGGVTLNLGTLALNNAGALGATASALTITGGTVTGTATIGNGNAENWNGDFTFGGSGNFGTGTGAVTINANRKVTIGGTGTYTVGGAIGQSTSGLALTVANGASNFITGTLVLGGANTYTGGTNITGGLVQFLNASAIPASGSIVVGSGGAVSVSGVYTTLAGWLGESHLSTTSTGALALIADSSENFDPGTPGYGALSLGAGVGKTVNYTGTITPASGVYRVGGGGGALNLNNTNAITGGNSLVTGNGGGGTVVLAQSNDYSGTTTVASGILQVGNGSTTGSISNTSSVVANGALAFNHSDTVTFGTAVSGTGGIAQAGTGVLIINGTSNTYATTSINRGTLRLGATNALPTASALNIGSGATAGTFDTSTFDQTVGSVNFLSTSSTVTNTVTIPAGQTLTVNGAYTVGLANQSGITTKAIMSGGGALTVNNTAANFEVGVANADQNTAANFASLDITALSALSANVNEFGVGFGSQIGSTLLLSNTSNTITASTLQISNSNGNNAQTCVMTLGTGTNVLNINTINLGVSKGVGTLKFASQTAGSSGTVVIGGKSGGATNFVLANSNGSGTAGNLVGLLDLRGHNSTVTAGTVTLASRDTGSGSCTGTIDFDTGTFTVNTLVLATKTSSGTNVASGTLNLSGGSFTVNPGGSFTMATQSGTGTASGTLNITGGVFMSNADILDGGGVTAAAAASTINLNGGTLDLTGHNIGNATNSVDTLAFGSGTLRNVGQINNGAGLTKSAGTGANTLTLAGTNNYTGATNVTSGTLLVSGTLTGTTSVVVASGATLGGDGTIGTTGTTVNVNAGGTLAPGTGLAQLNIGTGGTGNSVIFDGTSSASRAVLSIEIDANSSASDTLAIDGNLDLSSGFDDLTLTILNGSTPTGIYTIATYTGTLTGTFDNVNLPAGYSLNYGSGTDSEITLTNIPEPASWAVLLSGVLGLAGLRRRRR</sequence>
<gene>
    <name evidence="2" type="ORF">CfE428DRAFT_6477</name>
</gene>
<proteinExistence type="predicted"/>
<keyword evidence="3" id="KW-1185">Reference proteome</keyword>
<keyword evidence="1" id="KW-0732">Signal</keyword>
<dbReference type="EMBL" id="ABVL01000043">
    <property type="protein sequence ID" value="EDY16010.1"/>
    <property type="molecule type" value="Genomic_DNA"/>
</dbReference>
<dbReference type="NCBIfam" id="TIGR02601">
    <property type="entry name" value="autotrns_rpt"/>
    <property type="match status" value="4"/>
</dbReference>
<dbReference type="InterPro" id="IPR013425">
    <property type="entry name" value="Autotrns_rpt"/>
</dbReference>
<reference evidence="2 3" key="1">
    <citation type="journal article" date="2011" name="J. Bacteriol.">
        <title>Genome sequence of Chthoniobacter flavus Ellin428, an aerobic heterotrophic soil bacterium.</title>
        <authorList>
            <person name="Kant R."/>
            <person name="van Passel M.W."/>
            <person name="Palva A."/>
            <person name="Lucas S."/>
            <person name="Lapidus A."/>
            <person name="Glavina Del Rio T."/>
            <person name="Dalin E."/>
            <person name="Tice H."/>
            <person name="Bruce D."/>
            <person name="Goodwin L."/>
            <person name="Pitluck S."/>
            <person name="Larimer F.W."/>
            <person name="Land M.L."/>
            <person name="Hauser L."/>
            <person name="Sangwan P."/>
            <person name="de Vos W.M."/>
            <person name="Janssen P.H."/>
            <person name="Smidt H."/>
        </authorList>
    </citation>
    <scope>NUCLEOTIDE SEQUENCE [LARGE SCALE GENOMIC DNA]</scope>
    <source>
        <strain evidence="2 3">Ellin428</strain>
    </source>
</reference>
<dbReference type="eggNOG" id="COG3210">
    <property type="taxonomic scope" value="Bacteria"/>
</dbReference>
<name>B4DC36_9BACT</name>
<evidence type="ECO:0000313" key="3">
    <source>
        <dbReference type="Proteomes" id="UP000005824"/>
    </source>
</evidence>
<dbReference type="InterPro" id="IPR013424">
    <property type="entry name" value="Ice-binding_C"/>
</dbReference>
<dbReference type="AlphaFoldDB" id="B4DC36"/>